<reference evidence="4" key="1">
    <citation type="journal article" date="2016" name="Nature">
        <title>The genome of the seagrass Zostera marina reveals angiosperm adaptation to the sea.</title>
        <authorList>
            <person name="Olsen J.L."/>
            <person name="Rouze P."/>
            <person name="Verhelst B."/>
            <person name="Lin Y.-C."/>
            <person name="Bayer T."/>
            <person name="Collen J."/>
            <person name="Dattolo E."/>
            <person name="De Paoli E."/>
            <person name="Dittami S."/>
            <person name="Maumus F."/>
            <person name="Michel G."/>
            <person name="Kersting A."/>
            <person name="Lauritano C."/>
            <person name="Lohaus R."/>
            <person name="Toepel M."/>
            <person name="Tonon T."/>
            <person name="Vanneste K."/>
            <person name="Amirebrahimi M."/>
            <person name="Brakel J."/>
            <person name="Bostroem C."/>
            <person name="Chovatia M."/>
            <person name="Grimwood J."/>
            <person name="Jenkins J.W."/>
            <person name="Jueterbock A."/>
            <person name="Mraz A."/>
            <person name="Stam W.T."/>
            <person name="Tice H."/>
            <person name="Bornberg-Bauer E."/>
            <person name="Green P.J."/>
            <person name="Pearson G.A."/>
            <person name="Procaccini G."/>
            <person name="Duarte C.M."/>
            <person name="Schmutz J."/>
            <person name="Reusch T.B.H."/>
            <person name="Van de Peer Y."/>
        </authorList>
    </citation>
    <scope>NUCLEOTIDE SEQUENCE [LARGE SCALE GENOMIC DNA]</scope>
    <source>
        <strain evidence="4">cv. Finnish</strain>
    </source>
</reference>
<keyword evidence="4" id="KW-1185">Reference proteome</keyword>
<evidence type="ECO:0000313" key="3">
    <source>
        <dbReference type="EMBL" id="KMZ65234.1"/>
    </source>
</evidence>
<dbReference type="InterPro" id="IPR056882">
    <property type="entry name" value="MOM1_dom"/>
</dbReference>
<evidence type="ECO:0000256" key="1">
    <source>
        <dbReference type="SAM" id="MobiDB-lite"/>
    </source>
</evidence>
<protein>
    <recommendedName>
        <fullName evidence="2">MOM1 alpha-helical domain-containing protein</fullName>
    </recommendedName>
</protein>
<dbReference type="InterPro" id="IPR039322">
    <property type="entry name" value="MOM1"/>
</dbReference>
<dbReference type="EMBL" id="LFYR01001054">
    <property type="protein sequence ID" value="KMZ65234.1"/>
    <property type="molecule type" value="Genomic_DNA"/>
</dbReference>
<name>A0A0K9P8E1_ZOSMR</name>
<gene>
    <name evidence="3" type="ORF">ZOSMA_32G00180</name>
</gene>
<evidence type="ECO:0000313" key="4">
    <source>
        <dbReference type="Proteomes" id="UP000036987"/>
    </source>
</evidence>
<accession>A0A0K9P8E1</accession>
<comment type="caution">
    <text evidence="3">The sequence shown here is derived from an EMBL/GenBank/DDBJ whole genome shotgun (WGS) entry which is preliminary data.</text>
</comment>
<dbReference type="PANTHER" id="PTHR35116:SF2">
    <property type="entry name" value="ATP-DEPENDENT HELICASE FAMILY PROTEIN-RELATED"/>
    <property type="match status" value="1"/>
</dbReference>
<evidence type="ECO:0000259" key="2">
    <source>
        <dbReference type="Pfam" id="PF25029"/>
    </source>
</evidence>
<dbReference type="Proteomes" id="UP000036987">
    <property type="component" value="Unassembled WGS sequence"/>
</dbReference>
<dbReference type="PANTHER" id="PTHR35116">
    <property type="entry name" value="HELICASE PROTEIN MOM1"/>
    <property type="match status" value="1"/>
</dbReference>
<dbReference type="Pfam" id="PF25029">
    <property type="entry name" value="MOM1"/>
    <property type="match status" value="1"/>
</dbReference>
<dbReference type="Gene3D" id="6.10.250.1310">
    <property type="match status" value="1"/>
</dbReference>
<feature type="compositionally biased region" description="Polar residues" evidence="1">
    <location>
        <begin position="843"/>
        <end position="863"/>
    </location>
</feature>
<feature type="region of interest" description="Disordered" evidence="1">
    <location>
        <begin position="884"/>
        <end position="904"/>
    </location>
</feature>
<dbReference type="AlphaFoldDB" id="A0A0K9P8E1"/>
<dbReference type="STRING" id="29655.A0A0K9P8E1"/>
<feature type="region of interest" description="Disordered" evidence="1">
    <location>
        <begin position="843"/>
        <end position="867"/>
    </location>
</feature>
<feature type="domain" description="MOM1 alpha-helical" evidence="2">
    <location>
        <begin position="1"/>
        <end position="61"/>
    </location>
</feature>
<organism evidence="3 4">
    <name type="scientific">Zostera marina</name>
    <name type="common">Eelgrass</name>
    <dbReference type="NCBI Taxonomy" id="29655"/>
    <lineage>
        <taxon>Eukaryota</taxon>
        <taxon>Viridiplantae</taxon>
        <taxon>Streptophyta</taxon>
        <taxon>Embryophyta</taxon>
        <taxon>Tracheophyta</taxon>
        <taxon>Spermatophyta</taxon>
        <taxon>Magnoliopsida</taxon>
        <taxon>Liliopsida</taxon>
        <taxon>Zosteraceae</taxon>
        <taxon>Zostera</taxon>
    </lineage>
</organism>
<proteinExistence type="predicted"/>
<dbReference type="GO" id="GO:0031507">
    <property type="term" value="P:heterochromatin formation"/>
    <property type="evidence" value="ECO:0007669"/>
    <property type="project" value="InterPro"/>
</dbReference>
<feature type="non-terminal residue" evidence="3">
    <location>
        <position position="1"/>
    </location>
</feature>
<sequence length="904" mass="97919">CWRAASFLKCKVDHKESLALVKKELSYECSETEAESVYSKLHMLKKKFPLQTNSLLKSIEPNHFAIHSVGLLDENKGKQLDPISLEADLSNIQEVEDTIIQKKAVGLKEFDSHMESQKQSLMPGNITSGDNSSAALDQVCSSGKEIVQTTGSFQTVTDPSPSIQQALNTLEPDVVHCGLLPKSSLPLVSNDIVPTKSNGISAQTSSSFQCTENDNIHVTDAAPVTQGENIVVSQIDVLPIAHEDIVAQGENPVVSQIDVLRIAHEDIVAQGENPIVSQIDVPPIAHEDIVAQGENHVVSQNDVALPIIVGAVEQNSHPVVSSFHQQLTPAGPINVPDEQSDLPGHDSDILRDASILQQQSSISVTQPIFINARMPSHGLFPDPLENEKLRIVKELETAVQMFEDAKLRIRGQYDFDLDLLVKKYEGLIRKEENSFLERKKTLIMLQKRIHLNQILAKEFSHKFSDNSAAARAGISQGRMSSSPIIVTPTAPPNVCTASSSTSNSNPVHLSNHPHTLPQQHQHFPTPYSHIEASSLPLTATSIGFPNVSTVSVPNPNTNSVLVSSETRNIMQSHYFPTQYTHMAVSSSPMTATAMTIPNVSTTVSIPNSNPGHVTSQARISPLPCLFRRSPHAQLAVSSSSFPSTHVAASNVSMHNSNLVCLPNQVRSIQHPNAFLKQNSQIPTSTSFMTTRTMASPNVSSLSSMPNSNLLSSQPRNNIISSSITTPTSVLPVQIVNHSSELFSNNPGRPNILQVGTATASPAPHLRFSVRPVYSNTPTIPLHSSASQHIPPLTRNNNQNMLGPPSIDPLFSSANENKANQIPGNNIIPAVASVSFPKSSLNQPLVPMDSNNTQPPMSSNSSIGRQEPQHLDLNRVSEAVMMCNKDVPKSTTTADKPVCLSSDED</sequence>
<dbReference type="OrthoDB" id="885191at2759"/>